<dbReference type="AlphaFoldDB" id="A0AA88J2F2"/>
<dbReference type="SUPFAM" id="SSF63712">
    <property type="entry name" value="Nicotinic receptor ligand binding domain-like"/>
    <property type="match status" value="1"/>
</dbReference>
<comment type="similarity">
    <text evidence="20">Belongs to the ligand-gated ion channel (TC 1.A.9) family.</text>
</comment>
<keyword evidence="4" id="KW-0732">Signal</keyword>
<evidence type="ECO:0000256" key="19">
    <source>
        <dbReference type="ARBA" id="ARBA00037540"/>
    </source>
</evidence>
<keyword evidence="24" id="KW-1185">Reference proteome</keyword>
<evidence type="ECO:0000256" key="1">
    <source>
        <dbReference type="ARBA" id="ARBA00022448"/>
    </source>
</evidence>
<comment type="caution">
    <text evidence="20">Lacks conserved residue(s) required for the propagation of feature annotation.</text>
</comment>
<keyword evidence="8 20" id="KW-0472">Membrane</keyword>
<evidence type="ECO:0000256" key="10">
    <source>
        <dbReference type="ARBA" id="ARBA00023170"/>
    </source>
</evidence>
<proteinExistence type="inferred from homology"/>
<dbReference type="GO" id="GO:0004888">
    <property type="term" value="F:transmembrane signaling receptor activity"/>
    <property type="evidence" value="ECO:0007669"/>
    <property type="project" value="InterPro"/>
</dbReference>
<keyword evidence="3 20" id="KW-0812">Transmembrane</keyword>
<evidence type="ECO:0000256" key="8">
    <source>
        <dbReference type="ARBA" id="ARBA00023136"/>
    </source>
</evidence>
<dbReference type="SUPFAM" id="SSF90112">
    <property type="entry name" value="Neurotransmitter-gated ion-channel transmembrane pore"/>
    <property type="match status" value="1"/>
</dbReference>
<dbReference type="FunFam" id="2.70.170.10:FF:000017">
    <property type="entry name" value="5-hydroxytryptamine receptor 3A"/>
    <property type="match status" value="1"/>
</dbReference>
<evidence type="ECO:0000256" key="20">
    <source>
        <dbReference type="RuleBase" id="RU000687"/>
    </source>
</evidence>
<keyword evidence="9" id="KW-1015">Disulfide bond</keyword>
<evidence type="ECO:0000259" key="21">
    <source>
        <dbReference type="Pfam" id="PF02931"/>
    </source>
</evidence>
<keyword evidence="7 20" id="KW-0406">Ion transport</keyword>
<protein>
    <submittedName>
        <fullName evidence="23">Uncharacterized protein</fullName>
    </submittedName>
</protein>
<comment type="function">
    <text evidence="19">Forms serotonin (5-hydroxytryptamine/5-HT3)-activated cation-selective channel complexes, which when activated cause fast, depolarizing responses in neurons.</text>
</comment>
<dbReference type="GO" id="GO:0045211">
    <property type="term" value="C:postsynaptic membrane"/>
    <property type="evidence" value="ECO:0007669"/>
    <property type="project" value="UniProtKB-SubCell"/>
</dbReference>
<dbReference type="Proteomes" id="UP001187415">
    <property type="component" value="Unassembled WGS sequence"/>
</dbReference>
<comment type="catalytic activity">
    <reaction evidence="16">
        <text>K(+)(in) = K(+)(out)</text>
        <dbReference type="Rhea" id="RHEA:29463"/>
        <dbReference type="ChEBI" id="CHEBI:29103"/>
    </reaction>
</comment>
<organism evidence="23 24">
    <name type="scientific">Channa striata</name>
    <name type="common">Snakehead murrel</name>
    <name type="synonym">Ophicephalus striatus</name>
    <dbReference type="NCBI Taxonomy" id="64152"/>
    <lineage>
        <taxon>Eukaryota</taxon>
        <taxon>Metazoa</taxon>
        <taxon>Chordata</taxon>
        <taxon>Craniata</taxon>
        <taxon>Vertebrata</taxon>
        <taxon>Euteleostomi</taxon>
        <taxon>Actinopterygii</taxon>
        <taxon>Neopterygii</taxon>
        <taxon>Teleostei</taxon>
        <taxon>Neoteleostei</taxon>
        <taxon>Acanthomorphata</taxon>
        <taxon>Anabantaria</taxon>
        <taxon>Anabantiformes</taxon>
        <taxon>Channoidei</taxon>
        <taxon>Channidae</taxon>
        <taxon>Channa</taxon>
    </lineage>
</organism>
<comment type="caution">
    <text evidence="23">The sequence shown here is derived from an EMBL/GenBank/DDBJ whole genome shotgun (WGS) entry which is preliminary data.</text>
</comment>
<gene>
    <name evidence="23" type="ORF">Q5P01_023556</name>
</gene>
<keyword evidence="14 20" id="KW-0407">Ion channel</keyword>
<dbReference type="PANTHER" id="PTHR18945">
    <property type="entry name" value="NEUROTRANSMITTER GATED ION CHANNEL"/>
    <property type="match status" value="1"/>
</dbReference>
<evidence type="ECO:0000256" key="2">
    <source>
        <dbReference type="ARBA" id="ARBA00022475"/>
    </source>
</evidence>
<evidence type="ECO:0000313" key="24">
    <source>
        <dbReference type="Proteomes" id="UP001187415"/>
    </source>
</evidence>
<evidence type="ECO:0000256" key="6">
    <source>
        <dbReference type="ARBA" id="ARBA00023018"/>
    </source>
</evidence>
<evidence type="ECO:0000256" key="13">
    <source>
        <dbReference type="ARBA" id="ARBA00023286"/>
    </source>
</evidence>
<dbReference type="PROSITE" id="PS00236">
    <property type="entry name" value="NEUROTR_ION_CHANNEL"/>
    <property type="match status" value="1"/>
</dbReference>
<keyword evidence="12" id="KW-0628">Postsynaptic cell membrane</keyword>
<dbReference type="Gene3D" id="1.20.58.390">
    <property type="entry name" value="Neurotransmitter-gated ion-channel transmembrane domain"/>
    <property type="match status" value="1"/>
</dbReference>
<keyword evidence="10" id="KW-0675">Receptor</keyword>
<sequence length="303" mass="35313">MHLNLTKNNELFTLNRPVKRWRTQTIVTLKMWLYAILDVRETDQTFIPYVWIYTHWRNEHIQWEPKDFCDIKNITVPIELLWKPDITIEEMTEKDKAPPAPYLTIKYDSLVEMRNDQVLVSTCRMQVYKFPFDTQRCNLSFKSFVYSSDELRFHAISNASKITNWSRQVMGKQCEWLLISVDAVLTSSSNLGYDQSVVVYTISMRRRSALYIINFILPVLFLLCLDFASFLISDGGGEKLGFKVTVLLAVTVMQLILNEILPASSDRIPLIGKEAHCRRLFVLDSLPYMSRKITWGLSVNSPH</sequence>
<evidence type="ECO:0000256" key="15">
    <source>
        <dbReference type="ARBA" id="ARBA00034104"/>
    </source>
</evidence>
<evidence type="ECO:0000256" key="11">
    <source>
        <dbReference type="ARBA" id="ARBA00023180"/>
    </source>
</evidence>
<feature type="domain" description="Neurotransmitter-gated ion-channel transmembrane" evidence="22">
    <location>
        <begin position="216"/>
        <end position="273"/>
    </location>
</feature>
<comment type="subcellular location">
    <subcellularLocation>
        <location evidence="15">Postsynaptic cell membrane</location>
        <topology evidence="15">Multi-pass membrane protein</topology>
    </subcellularLocation>
</comment>
<evidence type="ECO:0000256" key="9">
    <source>
        <dbReference type="ARBA" id="ARBA00023157"/>
    </source>
</evidence>
<evidence type="ECO:0000256" key="14">
    <source>
        <dbReference type="ARBA" id="ARBA00023303"/>
    </source>
</evidence>
<keyword evidence="1 20" id="KW-0813">Transport</keyword>
<dbReference type="GO" id="GO:0005230">
    <property type="term" value="F:extracellular ligand-gated monoatomic ion channel activity"/>
    <property type="evidence" value="ECO:0007669"/>
    <property type="project" value="InterPro"/>
</dbReference>
<dbReference type="InterPro" id="IPR018000">
    <property type="entry name" value="Neurotransmitter_ion_chnl_CS"/>
</dbReference>
<keyword evidence="13" id="KW-1071">Ligand-gated ion channel</keyword>
<evidence type="ECO:0000256" key="16">
    <source>
        <dbReference type="ARBA" id="ARBA00034430"/>
    </source>
</evidence>
<dbReference type="PRINTS" id="PR00252">
    <property type="entry name" value="NRIONCHANNEL"/>
</dbReference>
<evidence type="ECO:0000259" key="22">
    <source>
        <dbReference type="Pfam" id="PF02932"/>
    </source>
</evidence>
<feature type="domain" description="Neurotransmitter-gated ion-channel ligand-binding" evidence="21">
    <location>
        <begin position="14"/>
        <end position="207"/>
    </location>
</feature>
<accession>A0AA88J2F2</accession>
<dbReference type="InterPro" id="IPR036734">
    <property type="entry name" value="Neur_chan_lig-bd_sf"/>
</dbReference>
<dbReference type="EMBL" id="JAUPFM010000019">
    <property type="protein sequence ID" value="KAK2820597.1"/>
    <property type="molecule type" value="Genomic_DNA"/>
</dbReference>
<keyword evidence="5 20" id="KW-1133">Transmembrane helix</keyword>
<evidence type="ECO:0000256" key="3">
    <source>
        <dbReference type="ARBA" id="ARBA00022692"/>
    </source>
</evidence>
<feature type="transmembrane region" description="Helical" evidence="20">
    <location>
        <begin position="209"/>
        <end position="232"/>
    </location>
</feature>
<evidence type="ECO:0000256" key="17">
    <source>
        <dbReference type="ARBA" id="ARBA00036239"/>
    </source>
</evidence>
<evidence type="ECO:0000313" key="23">
    <source>
        <dbReference type="EMBL" id="KAK2820597.1"/>
    </source>
</evidence>
<dbReference type="InterPro" id="IPR036719">
    <property type="entry name" value="Neuro-gated_channel_TM_sf"/>
</dbReference>
<evidence type="ECO:0000256" key="12">
    <source>
        <dbReference type="ARBA" id="ARBA00023257"/>
    </source>
</evidence>
<reference evidence="23" key="1">
    <citation type="submission" date="2023-07" db="EMBL/GenBank/DDBJ databases">
        <title>Chromosome-level Genome Assembly of Striped Snakehead (Channa striata).</title>
        <authorList>
            <person name="Liu H."/>
        </authorList>
    </citation>
    <scope>NUCLEOTIDE SEQUENCE</scope>
    <source>
        <strain evidence="23">Gz</strain>
        <tissue evidence="23">Muscle</tissue>
    </source>
</reference>
<evidence type="ECO:0000256" key="18">
    <source>
        <dbReference type="ARBA" id="ARBA00036634"/>
    </source>
</evidence>
<evidence type="ECO:0000256" key="4">
    <source>
        <dbReference type="ARBA" id="ARBA00022729"/>
    </source>
</evidence>
<comment type="catalytic activity">
    <reaction evidence="18">
        <text>Ca(2+)(in) = Ca(2+)(out)</text>
        <dbReference type="Rhea" id="RHEA:29671"/>
        <dbReference type="ChEBI" id="CHEBI:29108"/>
    </reaction>
</comment>
<evidence type="ECO:0000256" key="7">
    <source>
        <dbReference type="ARBA" id="ARBA00023065"/>
    </source>
</evidence>
<dbReference type="InterPro" id="IPR006029">
    <property type="entry name" value="Neurotrans-gated_channel_TM"/>
</dbReference>
<dbReference type="InterPro" id="IPR038050">
    <property type="entry name" value="Neuro_actylchol_rec"/>
</dbReference>
<keyword evidence="2" id="KW-1003">Cell membrane</keyword>
<evidence type="ECO:0000256" key="5">
    <source>
        <dbReference type="ARBA" id="ARBA00022989"/>
    </source>
</evidence>
<dbReference type="Pfam" id="PF02931">
    <property type="entry name" value="Neur_chan_LBD"/>
    <property type="match status" value="1"/>
</dbReference>
<keyword evidence="6" id="KW-0770">Synapse</keyword>
<keyword evidence="11" id="KW-0325">Glycoprotein</keyword>
<name>A0AA88J2F2_CHASR</name>
<comment type="catalytic activity">
    <reaction evidence="17">
        <text>Na(+)(in) = Na(+)(out)</text>
        <dbReference type="Rhea" id="RHEA:34963"/>
        <dbReference type="ChEBI" id="CHEBI:29101"/>
    </reaction>
</comment>
<dbReference type="InterPro" id="IPR006202">
    <property type="entry name" value="Neur_chan_lig-bd"/>
</dbReference>
<dbReference type="InterPro" id="IPR006201">
    <property type="entry name" value="Neur_channel"/>
</dbReference>
<dbReference type="Gene3D" id="2.70.170.10">
    <property type="entry name" value="Neurotransmitter-gated ion-channel ligand-binding domain"/>
    <property type="match status" value="1"/>
</dbReference>
<dbReference type="Pfam" id="PF02932">
    <property type="entry name" value="Neur_chan_memb"/>
    <property type="match status" value="1"/>
</dbReference>